<evidence type="ECO:0000256" key="1">
    <source>
        <dbReference type="ARBA" id="ARBA00004496"/>
    </source>
</evidence>
<evidence type="ECO:0000256" key="2">
    <source>
        <dbReference type="ARBA" id="ARBA00022490"/>
    </source>
</evidence>
<dbReference type="PROSITE" id="PS50106">
    <property type="entry name" value="PDZ"/>
    <property type="match status" value="1"/>
</dbReference>
<gene>
    <name evidence="6" type="ORF">AMELA_G00168240</name>
</gene>
<dbReference type="InterPro" id="IPR036034">
    <property type="entry name" value="PDZ_sf"/>
</dbReference>
<evidence type="ECO:0000313" key="6">
    <source>
        <dbReference type="EMBL" id="KAF4080243.1"/>
    </source>
</evidence>
<dbReference type="PANTHER" id="PTHR15963:SF1">
    <property type="entry name" value="CYTOHESIN-INTERACTING PROTEIN"/>
    <property type="match status" value="1"/>
</dbReference>
<name>A0A7J6ABN2_AMEME</name>
<dbReference type="PANTHER" id="PTHR15963">
    <property type="entry name" value="GENERAL RECEPTOR FOR PHOSPHOINOSITIDES 1-ASSOCIATED SCAFFOLD PROTEIN-RELATED"/>
    <property type="match status" value="1"/>
</dbReference>
<sequence length="250" mass="28401">MNTESRFTVNRIDAQAEVEVPRGFQSSHVTSAPRVSKQPHSRLGDRSIERRERMTMSSVMLIKKLLRKSSRAGCVAREGQRSTAMMTQIKHTSHYSERQNVSISKKDDEAFGFNIRTYEKNTTDAKLLTCVCSVKENSPAEKAGLRTGDVIISVNSICVEGLQHEQIVELVQKGSCLLKMEVVRGTSVKQKELQIKLEHLQRHLREKRAELQMLIMQEERLRRGEVRCTQPRSCLTSENSTLSSCLVLQT</sequence>
<reference evidence="6 7" key="1">
    <citation type="submission" date="2020-02" db="EMBL/GenBank/DDBJ databases">
        <title>A chromosome-scale genome assembly of the black bullhead catfish (Ameiurus melas).</title>
        <authorList>
            <person name="Wen M."/>
            <person name="Zham M."/>
            <person name="Cabau C."/>
            <person name="Klopp C."/>
            <person name="Donnadieu C."/>
            <person name="Roques C."/>
            <person name="Bouchez O."/>
            <person name="Lampietro C."/>
            <person name="Jouanno E."/>
            <person name="Herpin A."/>
            <person name="Louis A."/>
            <person name="Berthelot C."/>
            <person name="Parey E."/>
            <person name="Roest-Crollius H."/>
            <person name="Braasch I."/>
            <person name="Postlethwait J."/>
            <person name="Robinson-Rechavi M."/>
            <person name="Echchiki A."/>
            <person name="Begum T."/>
            <person name="Montfort J."/>
            <person name="Schartl M."/>
            <person name="Bobe J."/>
            <person name="Guiguen Y."/>
        </authorList>
    </citation>
    <scope>NUCLEOTIDE SEQUENCE [LARGE SCALE GENOMIC DNA]</scope>
    <source>
        <strain evidence="6">M_S1</strain>
        <tissue evidence="6">Blood</tissue>
    </source>
</reference>
<evidence type="ECO:0000313" key="7">
    <source>
        <dbReference type="Proteomes" id="UP000593565"/>
    </source>
</evidence>
<comment type="subcellular location">
    <subcellularLocation>
        <location evidence="1">Cytoplasm</location>
    </subcellularLocation>
</comment>
<dbReference type="Pfam" id="PF17820">
    <property type="entry name" value="PDZ_6"/>
    <property type="match status" value="1"/>
</dbReference>
<accession>A0A7J6ABN2</accession>
<keyword evidence="7" id="KW-1185">Reference proteome</keyword>
<evidence type="ECO:0000259" key="5">
    <source>
        <dbReference type="PROSITE" id="PS50106"/>
    </source>
</evidence>
<dbReference type="EMBL" id="JAAGNN010000014">
    <property type="protein sequence ID" value="KAF4080243.1"/>
    <property type="molecule type" value="Genomic_DNA"/>
</dbReference>
<feature type="coiled-coil region" evidence="3">
    <location>
        <begin position="190"/>
        <end position="217"/>
    </location>
</feature>
<dbReference type="Proteomes" id="UP000593565">
    <property type="component" value="Unassembled WGS sequence"/>
</dbReference>
<dbReference type="InterPro" id="IPR052122">
    <property type="entry name" value="Intracell_Traff_Signaling_Reg"/>
</dbReference>
<feature type="domain" description="PDZ" evidence="5">
    <location>
        <begin position="100"/>
        <end position="186"/>
    </location>
</feature>
<comment type="caution">
    <text evidence="6">The sequence shown here is derived from an EMBL/GenBank/DDBJ whole genome shotgun (WGS) entry which is preliminary data.</text>
</comment>
<feature type="region of interest" description="Disordered" evidence="4">
    <location>
        <begin position="22"/>
        <end position="48"/>
    </location>
</feature>
<evidence type="ECO:0000256" key="4">
    <source>
        <dbReference type="SAM" id="MobiDB-lite"/>
    </source>
</evidence>
<keyword evidence="3" id="KW-0175">Coiled coil</keyword>
<dbReference type="AlphaFoldDB" id="A0A7J6ABN2"/>
<protein>
    <recommendedName>
        <fullName evidence="5">PDZ domain-containing protein</fullName>
    </recommendedName>
</protein>
<evidence type="ECO:0000256" key="3">
    <source>
        <dbReference type="SAM" id="Coils"/>
    </source>
</evidence>
<organism evidence="6 7">
    <name type="scientific">Ameiurus melas</name>
    <name type="common">Black bullhead</name>
    <name type="synonym">Silurus melas</name>
    <dbReference type="NCBI Taxonomy" id="219545"/>
    <lineage>
        <taxon>Eukaryota</taxon>
        <taxon>Metazoa</taxon>
        <taxon>Chordata</taxon>
        <taxon>Craniata</taxon>
        <taxon>Vertebrata</taxon>
        <taxon>Euteleostomi</taxon>
        <taxon>Actinopterygii</taxon>
        <taxon>Neopterygii</taxon>
        <taxon>Teleostei</taxon>
        <taxon>Ostariophysi</taxon>
        <taxon>Siluriformes</taxon>
        <taxon>Ictaluridae</taxon>
        <taxon>Ameiurus</taxon>
    </lineage>
</organism>
<dbReference type="SMART" id="SM00228">
    <property type="entry name" value="PDZ"/>
    <property type="match status" value="1"/>
</dbReference>
<keyword evidence="2" id="KW-0963">Cytoplasm</keyword>
<dbReference type="GO" id="GO:0005737">
    <property type="term" value="C:cytoplasm"/>
    <property type="evidence" value="ECO:0007669"/>
    <property type="project" value="UniProtKB-SubCell"/>
</dbReference>
<dbReference type="InterPro" id="IPR041489">
    <property type="entry name" value="PDZ_6"/>
</dbReference>
<dbReference type="Gene3D" id="2.30.42.10">
    <property type="match status" value="1"/>
</dbReference>
<proteinExistence type="predicted"/>
<dbReference type="InterPro" id="IPR001478">
    <property type="entry name" value="PDZ"/>
</dbReference>
<dbReference type="SUPFAM" id="SSF50156">
    <property type="entry name" value="PDZ domain-like"/>
    <property type="match status" value="1"/>
</dbReference>